<keyword evidence="3" id="KW-0560">Oxidoreductase</keyword>
<gene>
    <name evidence="5" type="ORF">LTR09_010905</name>
</gene>
<dbReference type="PRINTS" id="PR00080">
    <property type="entry name" value="SDRFAMILY"/>
</dbReference>
<dbReference type="CDD" id="cd05233">
    <property type="entry name" value="SDR_c"/>
    <property type="match status" value="1"/>
</dbReference>
<dbReference type="Proteomes" id="UP001271007">
    <property type="component" value="Unassembled WGS sequence"/>
</dbReference>
<dbReference type="Gene3D" id="3.40.50.720">
    <property type="entry name" value="NAD(P)-binding Rossmann-like Domain"/>
    <property type="match status" value="1"/>
</dbReference>
<dbReference type="PRINTS" id="PR00081">
    <property type="entry name" value="GDHRDH"/>
</dbReference>
<dbReference type="InterPro" id="IPR002347">
    <property type="entry name" value="SDR_fam"/>
</dbReference>
<name>A0AAJ0D715_9PEZI</name>
<accession>A0AAJ0D715</accession>
<dbReference type="InterPro" id="IPR036291">
    <property type="entry name" value="NAD(P)-bd_dom_sf"/>
</dbReference>
<evidence type="ECO:0000256" key="1">
    <source>
        <dbReference type="ARBA" id="ARBA00006484"/>
    </source>
</evidence>
<dbReference type="PROSITE" id="PS00061">
    <property type="entry name" value="ADH_SHORT"/>
    <property type="match status" value="1"/>
</dbReference>
<dbReference type="InterPro" id="IPR020904">
    <property type="entry name" value="Sc_DH/Rdtase_CS"/>
</dbReference>
<dbReference type="AlphaFoldDB" id="A0AAJ0D715"/>
<dbReference type="PANTHER" id="PTHR43618:SF4">
    <property type="entry name" value="SHORT CHAIN DEHYDROGENASE_REDUCTASE FAMILY (AFU_ORTHOLOGUE AFUA_7G04540)"/>
    <property type="match status" value="1"/>
</dbReference>
<protein>
    <submittedName>
        <fullName evidence="5">Uncharacterized protein</fullName>
    </submittedName>
</protein>
<dbReference type="Pfam" id="PF00106">
    <property type="entry name" value="adh_short"/>
    <property type="match status" value="1"/>
</dbReference>
<evidence type="ECO:0000313" key="5">
    <source>
        <dbReference type="EMBL" id="KAK3047647.1"/>
    </source>
</evidence>
<dbReference type="GO" id="GO:0016491">
    <property type="term" value="F:oxidoreductase activity"/>
    <property type="evidence" value="ECO:0007669"/>
    <property type="project" value="UniProtKB-KW"/>
</dbReference>
<dbReference type="InterPro" id="IPR052178">
    <property type="entry name" value="Sec_Metab_Biosynth_SDR"/>
</dbReference>
<comment type="caution">
    <text evidence="5">The sequence shown here is derived from an EMBL/GenBank/DDBJ whole genome shotgun (WGS) entry which is preliminary data.</text>
</comment>
<reference evidence="5" key="1">
    <citation type="submission" date="2023-04" db="EMBL/GenBank/DDBJ databases">
        <title>Black Yeasts Isolated from many extreme environments.</title>
        <authorList>
            <person name="Coleine C."/>
            <person name="Stajich J.E."/>
            <person name="Selbmann L."/>
        </authorList>
    </citation>
    <scope>NUCLEOTIDE SEQUENCE</scope>
    <source>
        <strain evidence="5">CCFEE 5312</strain>
    </source>
</reference>
<sequence length="299" mass="32607">MASDYPGSNNNSQFKLQNIFNVENKVALVTGGGSGIGLMLIQALAVNGAKVYICGRTEEKLERVAETYGQDISGQIIPITCDITKKEEIASVYDQLASKEKYLDILINNAGISTATFQTESSSAEEMKKNLFENEDATFQDWDDVYRTNVSSCYFMSTCFLPMLQKASEAQHGWSSTIINITSISGQVKFTQHHPQYNASKAATLHLTRMMANEIQSNGLTIRVNSIAPGVFPSEMTAGESGENQKSHIPKEKFEGKVPAARPGNDRDMAGAVLFCATNTYLNGEHITVDGGYTLATGR</sequence>
<keyword evidence="2" id="KW-0521">NADP</keyword>
<dbReference type="PANTHER" id="PTHR43618">
    <property type="entry name" value="7-ALPHA-HYDROXYSTEROID DEHYDROGENASE"/>
    <property type="match status" value="1"/>
</dbReference>
<dbReference type="FunFam" id="3.40.50.720:FF:000084">
    <property type="entry name" value="Short-chain dehydrogenase reductase"/>
    <property type="match status" value="1"/>
</dbReference>
<dbReference type="EMBL" id="JAWDJX010000058">
    <property type="protein sequence ID" value="KAK3047647.1"/>
    <property type="molecule type" value="Genomic_DNA"/>
</dbReference>
<evidence type="ECO:0000256" key="2">
    <source>
        <dbReference type="ARBA" id="ARBA00022857"/>
    </source>
</evidence>
<keyword evidence="6" id="KW-1185">Reference proteome</keyword>
<evidence type="ECO:0000313" key="6">
    <source>
        <dbReference type="Proteomes" id="UP001271007"/>
    </source>
</evidence>
<organism evidence="5 6">
    <name type="scientific">Extremus antarcticus</name>
    <dbReference type="NCBI Taxonomy" id="702011"/>
    <lineage>
        <taxon>Eukaryota</taxon>
        <taxon>Fungi</taxon>
        <taxon>Dikarya</taxon>
        <taxon>Ascomycota</taxon>
        <taxon>Pezizomycotina</taxon>
        <taxon>Dothideomycetes</taxon>
        <taxon>Dothideomycetidae</taxon>
        <taxon>Mycosphaerellales</taxon>
        <taxon>Extremaceae</taxon>
        <taxon>Extremus</taxon>
    </lineage>
</organism>
<evidence type="ECO:0000256" key="3">
    <source>
        <dbReference type="ARBA" id="ARBA00023002"/>
    </source>
</evidence>
<proteinExistence type="inferred from homology"/>
<dbReference type="SUPFAM" id="SSF51735">
    <property type="entry name" value="NAD(P)-binding Rossmann-fold domains"/>
    <property type="match status" value="1"/>
</dbReference>
<evidence type="ECO:0000256" key="4">
    <source>
        <dbReference type="RuleBase" id="RU000363"/>
    </source>
</evidence>
<comment type="similarity">
    <text evidence="1 4">Belongs to the short-chain dehydrogenases/reductases (SDR) family.</text>
</comment>